<evidence type="ECO:0000313" key="4">
    <source>
        <dbReference type="Proteomes" id="UP000308508"/>
    </source>
</evidence>
<reference evidence="3 4" key="1">
    <citation type="submission" date="2019-04" db="EMBL/GenBank/DDBJ databases">
        <authorList>
            <person name="Grouzdev D.S."/>
            <person name="Nazina T.N."/>
        </authorList>
    </citation>
    <scope>NUCLEOTIDE SEQUENCE [LARGE SCALE GENOMIC DNA]</scope>
    <source>
        <strain evidence="3 4">SHC 3-19</strain>
    </source>
</reference>
<dbReference type="Gene3D" id="1.10.287.70">
    <property type="match status" value="1"/>
</dbReference>
<feature type="transmembrane region" description="Helical" evidence="1">
    <location>
        <begin position="203"/>
        <end position="222"/>
    </location>
</feature>
<dbReference type="STRING" id="1123377.GCA_000423885_00962"/>
<dbReference type="Pfam" id="PF07885">
    <property type="entry name" value="Ion_trans_2"/>
    <property type="match status" value="1"/>
</dbReference>
<sequence length="228" mass="25027">MGTASWRARRWRVVARRHPSAFLLAAQLLSLLVYPLMDDGSGGRLLFGAVALVVVPLALWVVMRSPLMNWIGWLLAIPAMALTVLGVLFGYDALLPLSALLEAALYFYAAGGLIAYMLRDHKVTADELFAAGATFTLLAWGFGYAYLACQAWNPGSFTGIEPERQRRWLDLLFYSFSNLSATGLGDTLPMTAPAKVLTMLEQFAGVGYIATVVSRLIGLTILRHDRRD</sequence>
<feature type="transmembrane region" description="Helical" evidence="1">
    <location>
        <begin position="43"/>
        <end position="63"/>
    </location>
</feature>
<accession>A0A5R9PIA2</accession>
<evidence type="ECO:0000256" key="1">
    <source>
        <dbReference type="SAM" id="Phobius"/>
    </source>
</evidence>
<keyword evidence="4" id="KW-1185">Reference proteome</keyword>
<keyword evidence="1" id="KW-1133">Transmembrane helix</keyword>
<feature type="transmembrane region" description="Helical" evidence="1">
    <location>
        <begin position="128"/>
        <end position="147"/>
    </location>
</feature>
<evidence type="ECO:0000313" key="3">
    <source>
        <dbReference type="EMBL" id="TLX23132.1"/>
    </source>
</evidence>
<keyword evidence="1" id="KW-0472">Membrane</keyword>
<dbReference type="RefSeq" id="WP_138347573.1">
    <property type="nucleotide sequence ID" value="NZ_SROY01000001.1"/>
</dbReference>
<organism evidence="3 4">
    <name type="scientific">Thermomonas fusca</name>
    <dbReference type="NCBI Taxonomy" id="215690"/>
    <lineage>
        <taxon>Bacteria</taxon>
        <taxon>Pseudomonadati</taxon>
        <taxon>Pseudomonadota</taxon>
        <taxon>Gammaproteobacteria</taxon>
        <taxon>Lysobacterales</taxon>
        <taxon>Lysobacteraceae</taxon>
        <taxon>Thermomonas</taxon>
    </lineage>
</organism>
<dbReference type="GO" id="GO:0034220">
    <property type="term" value="P:monoatomic ion transmembrane transport"/>
    <property type="evidence" value="ECO:0007669"/>
    <property type="project" value="UniProtKB-KW"/>
</dbReference>
<dbReference type="AlphaFoldDB" id="A0A5R9PIA2"/>
<keyword evidence="3" id="KW-0813">Transport</keyword>
<proteinExistence type="predicted"/>
<gene>
    <name evidence="3" type="ORF">E5S66_03670</name>
</gene>
<keyword evidence="1" id="KW-0812">Transmembrane</keyword>
<feature type="transmembrane region" description="Helical" evidence="1">
    <location>
        <begin position="21"/>
        <end position="37"/>
    </location>
</feature>
<dbReference type="InterPro" id="IPR013099">
    <property type="entry name" value="K_chnl_dom"/>
</dbReference>
<evidence type="ECO:0000259" key="2">
    <source>
        <dbReference type="Pfam" id="PF07885"/>
    </source>
</evidence>
<comment type="caution">
    <text evidence="3">The sequence shown here is derived from an EMBL/GenBank/DDBJ whole genome shotgun (WGS) entry which is preliminary data.</text>
</comment>
<name>A0A5R9PIA2_9GAMM</name>
<feature type="domain" description="Potassium channel" evidence="2">
    <location>
        <begin position="144"/>
        <end position="217"/>
    </location>
</feature>
<dbReference type="SUPFAM" id="SSF81324">
    <property type="entry name" value="Voltage-gated potassium channels"/>
    <property type="match status" value="1"/>
</dbReference>
<dbReference type="EMBL" id="SROY01000001">
    <property type="protein sequence ID" value="TLX23132.1"/>
    <property type="molecule type" value="Genomic_DNA"/>
</dbReference>
<feature type="transmembrane region" description="Helical" evidence="1">
    <location>
        <begin position="97"/>
        <end position="116"/>
    </location>
</feature>
<protein>
    <submittedName>
        <fullName evidence="3">Two pore domain potassium channel family protein</fullName>
    </submittedName>
</protein>
<keyword evidence="3" id="KW-0406">Ion transport</keyword>
<feature type="transmembrane region" description="Helical" evidence="1">
    <location>
        <begin position="70"/>
        <end position="91"/>
    </location>
</feature>
<keyword evidence="3" id="KW-0407">Ion channel</keyword>
<dbReference type="Proteomes" id="UP000308508">
    <property type="component" value="Unassembled WGS sequence"/>
</dbReference>